<dbReference type="GO" id="GO:0055085">
    <property type="term" value="P:transmembrane transport"/>
    <property type="evidence" value="ECO:0007669"/>
    <property type="project" value="InterPro"/>
</dbReference>
<evidence type="ECO:0000256" key="5">
    <source>
        <dbReference type="ARBA" id="ARBA00022989"/>
    </source>
</evidence>
<sequence>MSDTSHRTAVRLRGPRARRSRIRRLSRRDLLVLGLLLGIPVLLDLALVWGPALASVGLSFTSWDGIGAIHGVGGRNYADATGNYPPFWPAVRHNLIWLGFLALVATPLGLFFAVLLDRSLRFSRFYRSAVYLPVVLSLAVIGFIAQLVFSRDQGALNGLLGRTGDPVDWIGDPGINLWAVLLLAGWRHTGYVMILYLAGLKSVDPSLKEAAAIDGASEAQAFFRVVLPTLRPVNVIVGVITVIEALRAFDIVYAVNHGRNGLELLSVLVTDNIIGEASRIGFGSAIAVLLLGVSLVFIIGYLAHELSEGRSGSASGSGNGRGTGRPARRRRGAGGDRP</sequence>
<proteinExistence type="inferred from homology"/>
<dbReference type="CDD" id="cd06261">
    <property type="entry name" value="TM_PBP2"/>
    <property type="match status" value="1"/>
</dbReference>
<evidence type="ECO:0000256" key="4">
    <source>
        <dbReference type="ARBA" id="ARBA00022692"/>
    </source>
</evidence>
<dbReference type="AlphaFoldDB" id="A0A345SSY2"/>
<dbReference type="Gene3D" id="1.10.3720.10">
    <property type="entry name" value="MetI-like"/>
    <property type="match status" value="1"/>
</dbReference>
<comment type="similarity">
    <text evidence="7">Belongs to the binding-protein-dependent transport system permease family.</text>
</comment>
<dbReference type="Proteomes" id="UP000249340">
    <property type="component" value="Chromosome"/>
</dbReference>
<keyword evidence="6 7" id="KW-0472">Membrane</keyword>
<dbReference type="Pfam" id="PF00528">
    <property type="entry name" value="BPD_transp_1"/>
    <property type="match status" value="1"/>
</dbReference>
<feature type="region of interest" description="Disordered" evidence="8">
    <location>
        <begin position="308"/>
        <end position="338"/>
    </location>
</feature>
<dbReference type="GO" id="GO:0005886">
    <property type="term" value="C:plasma membrane"/>
    <property type="evidence" value="ECO:0007669"/>
    <property type="project" value="UniProtKB-SubCell"/>
</dbReference>
<evidence type="ECO:0000256" key="6">
    <source>
        <dbReference type="ARBA" id="ARBA00023136"/>
    </source>
</evidence>
<keyword evidence="11" id="KW-1185">Reference proteome</keyword>
<dbReference type="InterPro" id="IPR006311">
    <property type="entry name" value="TAT_signal"/>
</dbReference>
<dbReference type="PANTHER" id="PTHR30193">
    <property type="entry name" value="ABC TRANSPORTER PERMEASE PROTEIN"/>
    <property type="match status" value="1"/>
</dbReference>
<evidence type="ECO:0000313" key="10">
    <source>
        <dbReference type="EMBL" id="AXI76837.1"/>
    </source>
</evidence>
<dbReference type="KEGG" id="stri:C7M71_004560"/>
<feature type="transmembrane region" description="Helical" evidence="7">
    <location>
        <begin position="95"/>
        <end position="116"/>
    </location>
</feature>
<dbReference type="RefSeq" id="WP_111491011.1">
    <property type="nucleotide sequence ID" value="NZ_CP031264.1"/>
</dbReference>
<feature type="transmembrane region" description="Helical" evidence="7">
    <location>
        <begin position="128"/>
        <end position="149"/>
    </location>
</feature>
<feature type="transmembrane region" description="Helical" evidence="7">
    <location>
        <begin position="280"/>
        <end position="303"/>
    </location>
</feature>
<feature type="transmembrane region" description="Helical" evidence="7">
    <location>
        <begin position="175"/>
        <end position="198"/>
    </location>
</feature>
<feature type="transmembrane region" description="Helical" evidence="7">
    <location>
        <begin position="30"/>
        <end position="50"/>
    </location>
</feature>
<dbReference type="PROSITE" id="PS50928">
    <property type="entry name" value="ABC_TM1"/>
    <property type="match status" value="1"/>
</dbReference>
<dbReference type="OrthoDB" id="9804439at2"/>
<evidence type="ECO:0000256" key="3">
    <source>
        <dbReference type="ARBA" id="ARBA00022475"/>
    </source>
</evidence>
<dbReference type="InterPro" id="IPR035906">
    <property type="entry name" value="MetI-like_sf"/>
</dbReference>
<feature type="domain" description="ABC transmembrane type-1" evidence="9">
    <location>
        <begin position="91"/>
        <end position="303"/>
    </location>
</feature>
<dbReference type="InterPro" id="IPR051393">
    <property type="entry name" value="ABC_transporter_permease"/>
</dbReference>
<dbReference type="PANTHER" id="PTHR30193:SF37">
    <property type="entry name" value="INNER MEMBRANE ABC TRANSPORTER PERMEASE PROTEIN YCJO"/>
    <property type="match status" value="1"/>
</dbReference>
<dbReference type="InterPro" id="IPR000515">
    <property type="entry name" value="MetI-like"/>
</dbReference>
<name>A0A345SSY2_9ACTN</name>
<dbReference type="PROSITE" id="PS51318">
    <property type="entry name" value="TAT"/>
    <property type="match status" value="1"/>
</dbReference>
<evidence type="ECO:0000313" key="11">
    <source>
        <dbReference type="Proteomes" id="UP000249340"/>
    </source>
</evidence>
<organism evidence="10 11">
    <name type="scientific">Peterkaempfera bronchialis</name>
    <dbReference type="NCBI Taxonomy" id="2126346"/>
    <lineage>
        <taxon>Bacteria</taxon>
        <taxon>Bacillati</taxon>
        <taxon>Actinomycetota</taxon>
        <taxon>Actinomycetes</taxon>
        <taxon>Kitasatosporales</taxon>
        <taxon>Streptomycetaceae</taxon>
        <taxon>Peterkaempfera</taxon>
    </lineage>
</organism>
<accession>A0A345SSY2</accession>
<comment type="subcellular location">
    <subcellularLocation>
        <location evidence="1 7">Cell membrane</location>
        <topology evidence="1 7">Multi-pass membrane protein</topology>
    </subcellularLocation>
</comment>
<evidence type="ECO:0000259" key="9">
    <source>
        <dbReference type="PROSITE" id="PS50928"/>
    </source>
</evidence>
<dbReference type="EMBL" id="CP031264">
    <property type="protein sequence ID" value="AXI76837.1"/>
    <property type="molecule type" value="Genomic_DNA"/>
</dbReference>
<dbReference type="SUPFAM" id="SSF161098">
    <property type="entry name" value="MetI-like"/>
    <property type="match status" value="1"/>
</dbReference>
<keyword evidence="4 7" id="KW-0812">Transmembrane</keyword>
<gene>
    <name evidence="10" type="ORF">C7M71_004560</name>
</gene>
<evidence type="ECO:0000256" key="8">
    <source>
        <dbReference type="SAM" id="MobiDB-lite"/>
    </source>
</evidence>
<protein>
    <submittedName>
        <fullName evidence="10">Sugar ABC transporter permease</fullName>
    </submittedName>
</protein>
<keyword evidence="2 7" id="KW-0813">Transport</keyword>
<reference evidence="11" key="1">
    <citation type="submission" date="2018-07" db="EMBL/GenBank/DDBJ databases">
        <title>Streptacidiphilus bronchialis DSM 106435 chromosome.</title>
        <authorList>
            <person name="Batra D."/>
            <person name="Gulvik C.A."/>
        </authorList>
    </citation>
    <scope>NUCLEOTIDE SEQUENCE [LARGE SCALE GENOMIC DNA]</scope>
    <source>
        <strain evidence="11">DSM 106435</strain>
    </source>
</reference>
<keyword evidence="5 7" id="KW-1133">Transmembrane helix</keyword>
<evidence type="ECO:0000256" key="1">
    <source>
        <dbReference type="ARBA" id="ARBA00004651"/>
    </source>
</evidence>
<keyword evidence="3" id="KW-1003">Cell membrane</keyword>
<evidence type="ECO:0000256" key="7">
    <source>
        <dbReference type="RuleBase" id="RU363032"/>
    </source>
</evidence>
<evidence type="ECO:0000256" key="2">
    <source>
        <dbReference type="ARBA" id="ARBA00022448"/>
    </source>
</evidence>